<dbReference type="InterPro" id="IPR051674">
    <property type="entry name" value="Malate_Decarboxylase"/>
</dbReference>
<evidence type="ECO:0000256" key="1">
    <source>
        <dbReference type="ARBA" id="ARBA00001936"/>
    </source>
</evidence>
<evidence type="ECO:0000256" key="4">
    <source>
        <dbReference type="ARBA" id="ARBA00008756"/>
    </source>
</evidence>
<dbReference type="GO" id="GO:0046872">
    <property type="term" value="F:metal ion binding"/>
    <property type="evidence" value="ECO:0007669"/>
    <property type="project" value="UniProtKB-KW"/>
</dbReference>
<dbReference type="InterPro" id="IPR036291">
    <property type="entry name" value="NAD(P)-bd_dom_sf"/>
</dbReference>
<dbReference type="RefSeq" id="WP_188606486.1">
    <property type="nucleotide sequence ID" value="NZ_BMIC01000005.1"/>
</dbReference>
<comment type="cofactor">
    <cofactor evidence="2">
        <name>Mg(2+)</name>
        <dbReference type="ChEBI" id="CHEBI:18420"/>
    </cofactor>
</comment>
<feature type="binding site" evidence="10">
    <location>
        <position position="163"/>
    </location>
    <ligand>
        <name>a divalent metal cation</name>
        <dbReference type="ChEBI" id="CHEBI:60240"/>
    </ligand>
</feature>
<evidence type="ECO:0000256" key="2">
    <source>
        <dbReference type="ARBA" id="ARBA00001946"/>
    </source>
</evidence>
<dbReference type="Gene3D" id="3.40.50.720">
    <property type="entry name" value="NAD(P)-binding Rossmann-like Domain"/>
    <property type="match status" value="1"/>
</dbReference>
<dbReference type="GO" id="GO:0016616">
    <property type="term" value="F:oxidoreductase activity, acting on the CH-OH group of donors, NAD or NADP as acceptor"/>
    <property type="evidence" value="ECO:0007669"/>
    <property type="project" value="InterPro"/>
</dbReference>
<dbReference type="Gene3D" id="3.40.50.10950">
    <property type="match status" value="1"/>
</dbReference>
<evidence type="ECO:0000256" key="6">
    <source>
        <dbReference type="ARBA" id="ARBA00023002"/>
    </source>
</evidence>
<dbReference type="PANTHER" id="PTHR43237">
    <property type="entry name" value="NADP-DEPENDENT MALIC ENZYME"/>
    <property type="match status" value="1"/>
</dbReference>
<comment type="caution">
    <text evidence="13">The sequence shown here is derived from an EMBL/GenBank/DDBJ whole genome shotgun (WGS) entry which is preliminary data.</text>
</comment>
<dbReference type="GO" id="GO:0006108">
    <property type="term" value="P:malate metabolic process"/>
    <property type="evidence" value="ECO:0007669"/>
    <property type="project" value="InterPro"/>
</dbReference>
<gene>
    <name evidence="13" type="primary">maeB</name>
    <name evidence="13" type="ORF">GCM10011531_22480</name>
</gene>
<keyword evidence="10" id="KW-0521">NADP</keyword>
<accession>A0A8J2XJ97</accession>
<dbReference type="FunFam" id="3.40.50.720:FF:000095">
    <property type="entry name" value="NADP-dependent malic enzyme"/>
    <property type="match status" value="1"/>
</dbReference>
<reference evidence="13 14" key="1">
    <citation type="journal article" date="2014" name="Int. J. Syst. Evol. Microbiol.">
        <title>Complete genome sequence of Corynebacterium casei LMG S-19264T (=DSM 44701T), isolated from a smear-ripened cheese.</title>
        <authorList>
            <consortium name="US DOE Joint Genome Institute (JGI-PGF)"/>
            <person name="Walter F."/>
            <person name="Albersmeier A."/>
            <person name="Kalinowski J."/>
            <person name="Ruckert C."/>
        </authorList>
    </citation>
    <scope>NUCLEOTIDE SEQUENCE [LARGE SCALE GENOMIC DNA]</scope>
    <source>
        <strain evidence="13 14">CGMCC 1.15295</strain>
    </source>
</reference>
<dbReference type="InterPro" id="IPR046346">
    <property type="entry name" value="Aminoacid_DH-like_N_sf"/>
</dbReference>
<evidence type="ECO:0000256" key="5">
    <source>
        <dbReference type="ARBA" id="ARBA00022723"/>
    </source>
</evidence>
<evidence type="ECO:0000313" key="14">
    <source>
        <dbReference type="Proteomes" id="UP000598120"/>
    </source>
</evidence>
<evidence type="ECO:0000256" key="10">
    <source>
        <dbReference type="PIRSR" id="PIRSR036684-3"/>
    </source>
</evidence>
<dbReference type="InterPro" id="IPR012301">
    <property type="entry name" value="Malic_N_dom"/>
</dbReference>
<proteinExistence type="inferred from homology"/>
<feature type="active site" description="Proton acceptor" evidence="8">
    <location>
        <position position="95"/>
    </location>
</feature>
<feature type="binding site" evidence="9">
    <location>
        <position position="138"/>
    </location>
    <ligand>
        <name>a divalent metal cation</name>
        <dbReference type="ChEBI" id="CHEBI:60240"/>
    </ligand>
</feature>
<name>A0A8J2XJ97_9FLAO</name>
<dbReference type="InterPro" id="IPR042112">
    <property type="entry name" value="P_AcTrfase_dom2"/>
</dbReference>
<evidence type="ECO:0000256" key="8">
    <source>
        <dbReference type="PIRSR" id="PIRSR036684-1"/>
    </source>
</evidence>
<dbReference type="SUPFAM" id="SSF53659">
    <property type="entry name" value="Isocitrate/Isopropylmalate dehydrogenase-like"/>
    <property type="match status" value="1"/>
</dbReference>
<dbReference type="Gene3D" id="3.40.50.10750">
    <property type="entry name" value="Isocitrate/Isopropylmalate dehydrogenase-like"/>
    <property type="match status" value="1"/>
</dbReference>
<keyword evidence="14" id="KW-1185">Reference proteome</keyword>
<dbReference type="PIRSF" id="PIRSF036684">
    <property type="entry name" value="ME_PTA"/>
    <property type="match status" value="1"/>
</dbReference>
<dbReference type="InterPro" id="IPR015884">
    <property type="entry name" value="Malic_enzyme_CS"/>
</dbReference>
<dbReference type="InterPro" id="IPR045213">
    <property type="entry name" value="Malic_NAD-bd_bact_type"/>
</dbReference>
<dbReference type="SUPFAM" id="SSF51735">
    <property type="entry name" value="NAD(P)-binding Rossmann-fold domains"/>
    <property type="match status" value="1"/>
</dbReference>
<dbReference type="InterPro" id="IPR037062">
    <property type="entry name" value="Malic_N_dom_sf"/>
</dbReference>
<dbReference type="CDD" id="cd05311">
    <property type="entry name" value="NAD_bind_2_malic_enz"/>
    <property type="match status" value="1"/>
</dbReference>
<comment type="cofactor">
    <cofactor evidence="1">
        <name>Mn(2+)</name>
        <dbReference type="ChEBI" id="CHEBI:29035"/>
    </cofactor>
</comment>
<dbReference type="SUPFAM" id="SSF53223">
    <property type="entry name" value="Aminoacid dehydrogenase-like, N-terminal domain"/>
    <property type="match status" value="1"/>
</dbReference>
<feature type="domain" description="Malic enzyme NAD-binding" evidence="11">
    <location>
        <begin position="164"/>
        <end position="400"/>
    </location>
</feature>
<dbReference type="EMBL" id="BMIC01000005">
    <property type="protein sequence ID" value="GFZ90367.1"/>
    <property type="molecule type" value="Genomic_DNA"/>
</dbReference>
<dbReference type="InterPro" id="IPR042113">
    <property type="entry name" value="P_AcTrfase_dom1"/>
</dbReference>
<keyword evidence="5 9" id="KW-0479">Metal-binding</keyword>
<evidence type="ECO:0000256" key="9">
    <source>
        <dbReference type="PIRSR" id="PIRSR036684-2"/>
    </source>
</evidence>
<keyword evidence="6" id="KW-0560">Oxidoreductase</keyword>
<evidence type="ECO:0000256" key="7">
    <source>
        <dbReference type="ARBA" id="ARBA00023268"/>
    </source>
</evidence>
<evidence type="ECO:0000256" key="3">
    <source>
        <dbReference type="ARBA" id="ARBA00007686"/>
    </source>
</evidence>
<dbReference type="PANTHER" id="PTHR43237:SF4">
    <property type="entry name" value="NADP-DEPENDENT MALIC ENZYME"/>
    <property type="match status" value="1"/>
</dbReference>
<dbReference type="Gene3D" id="3.40.50.10380">
    <property type="entry name" value="Malic enzyme, N-terminal domain"/>
    <property type="match status" value="1"/>
</dbReference>
<comment type="similarity">
    <text evidence="3">In the N-terminal section; belongs to the malic enzymes family.</text>
</comment>
<dbReference type="Pfam" id="PF03949">
    <property type="entry name" value="Malic_M"/>
    <property type="match status" value="1"/>
</dbReference>
<sequence>MSKQSKRREALVYHAKPTPGKIQVVPTKKYATQRDLSLAYSPGVAEPCLEIEKDKNNVYKYTAKGNLVAVISNGTAVLGLGNIGPEASKPVMEGKGLLFKIFADIDVFDIEVNTENVEEFVQTVKMIAPTFGGINLEDIKAPEAFEIERRLKAELDIPVMHDDQHGTAIISAAALLNALEISNKKIEDVKIVISGAGAAAISCTRLYQAFGAKRDNIVMTDSKGVIRDDREGLTPEKTEFATHRKIDTLEEAMNNADVFIGLSTANIVTPEMLKSMAKNPIVFAMANPDPEIEYQLAIDTRKDIIMATGRSDHPNQVNNVLGFPFIFRGALDVRATKINEEMKMAAVKALANLAKEPVPEQVNIAYGETRLTYGKDYIIPKPFDPRLIAEVPPAVAKAAMESGVAKEPIEDWEKYKETLLERLGSDNKIVRLLTNRAKMNPKRVVYAEADHLDVLKAAQIAHDEGIAIPILLGRRETILQLMEEIEFEANVQIIDPKSDEEEARKNKYAKVYWEQRKRKGVTLYSAQKIMRERNYFAAMMVNEGDADALISGFSRSYPSVVKPMLELIGLAKNATRIATTNLMMTQRGPMFLSDTSINIDPTAEDLAKIAQMTARTVRMFGLEPVMAMISFSNFGSSPSPRTTKVRDAVKLLHESNPDLIVDGELQTDFALNSEMLEEMFPFSKLVGKKVNTLIFPSLDSANITYKLLKELNKSESIGPIMMGMRKPVHILQLDASVDEIVNMTAIAVIDAQQKERKELELKASLENVSAS</sequence>
<dbReference type="InterPro" id="IPR002505">
    <property type="entry name" value="PTA_PTB"/>
</dbReference>
<dbReference type="AlphaFoldDB" id="A0A8J2XJ97"/>
<dbReference type="Proteomes" id="UP000598120">
    <property type="component" value="Unassembled WGS sequence"/>
</dbReference>
<dbReference type="GO" id="GO:0016746">
    <property type="term" value="F:acyltransferase activity"/>
    <property type="evidence" value="ECO:0007669"/>
    <property type="project" value="InterPro"/>
</dbReference>
<dbReference type="SMART" id="SM01274">
    <property type="entry name" value="malic"/>
    <property type="match status" value="1"/>
</dbReference>
<dbReference type="PROSITE" id="PS00331">
    <property type="entry name" value="MALIC_ENZYMES"/>
    <property type="match status" value="1"/>
</dbReference>
<protein>
    <submittedName>
        <fullName evidence="13">Malic enzyme</fullName>
    </submittedName>
</protein>
<dbReference type="InterPro" id="IPR012302">
    <property type="entry name" value="Malic_NAD-bd"/>
</dbReference>
<evidence type="ECO:0000259" key="12">
    <source>
        <dbReference type="SMART" id="SM01274"/>
    </source>
</evidence>
<feature type="binding site" evidence="10">
    <location>
        <position position="287"/>
    </location>
    <ligand>
        <name>a divalent metal cation</name>
        <dbReference type="ChEBI" id="CHEBI:60240"/>
    </ligand>
</feature>
<dbReference type="SMART" id="SM00919">
    <property type="entry name" value="Malic_M"/>
    <property type="match status" value="1"/>
</dbReference>
<dbReference type="Pfam" id="PF00390">
    <property type="entry name" value="malic"/>
    <property type="match status" value="1"/>
</dbReference>
<feature type="domain" description="Malic enzyme N-terminal" evidence="12">
    <location>
        <begin position="19"/>
        <end position="152"/>
    </location>
</feature>
<evidence type="ECO:0000313" key="13">
    <source>
        <dbReference type="EMBL" id="GFZ90367.1"/>
    </source>
</evidence>
<dbReference type="FunFam" id="3.40.50.10380:FF:000003">
    <property type="entry name" value="NADP-dependent malic enzyme"/>
    <property type="match status" value="1"/>
</dbReference>
<feature type="binding site" evidence="10">
    <location>
        <begin position="77"/>
        <end position="84"/>
    </location>
    <ligand>
        <name>NADP(+)</name>
        <dbReference type="ChEBI" id="CHEBI:58349"/>
    </ligand>
</feature>
<dbReference type="GO" id="GO:0051287">
    <property type="term" value="F:NAD binding"/>
    <property type="evidence" value="ECO:0007669"/>
    <property type="project" value="InterPro"/>
</dbReference>
<feature type="binding site" evidence="9">
    <location>
        <position position="137"/>
    </location>
    <ligand>
        <name>a divalent metal cation</name>
        <dbReference type="ChEBI" id="CHEBI:60240"/>
    </ligand>
</feature>
<organism evidence="13 14">
    <name type="scientific">Aquaticitalea lipolytica</name>
    <dbReference type="NCBI Taxonomy" id="1247562"/>
    <lineage>
        <taxon>Bacteria</taxon>
        <taxon>Pseudomonadati</taxon>
        <taxon>Bacteroidota</taxon>
        <taxon>Flavobacteriia</taxon>
        <taxon>Flavobacteriales</taxon>
        <taxon>Flavobacteriaceae</taxon>
        <taxon>Aquaticitalea</taxon>
    </lineage>
</organism>
<dbReference type="InterPro" id="IPR012188">
    <property type="entry name" value="ME_PTA"/>
</dbReference>
<keyword evidence="7" id="KW-0511">Multifunctional enzyme</keyword>
<evidence type="ECO:0000259" key="11">
    <source>
        <dbReference type="SMART" id="SM00919"/>
    </source>
</evidence>
<comment type="similarity">
    <text evidence="4">In the C-terminal section; belongs to the phosphate acetyltransferase and butyryltransferase family.</text>
</comment>
<dbReference type="Pfam" id="PF01515">
    <property type="entry name" value="PTA_PTB"/>
    <property type="match status" value="1"/>
</dbReference>
<dbReference type="GO" id="GO:0004470">
    <property type="term" value="F:malic enzyme activity"/>
    <property type="evidence" value="ECO:0007669"/>
    <property type="project" value="InterPro"/>
</dbReference>